<dbReference type="PIRSF" id="PIRSF005859">
    <property type="entry name" value="PBR"/>
    <property type="match status" value="1"/>
</dbReference>
<feature type="transmembrane region" description="Helical" evidence="6">
    <location>
        <begin position="59"/>
        <end position="81"/>
    </location>
</feature>
<keyword evidence="5 6" id="KW-0472">Membrane</keyword>
<name>A0A7Y9Y0J0_9SPHN</name>
<evidence type="ECO:0000313" key="8">
    <source>
        <dbReference type="Proteomes" id="UP000522081"/>
    </source>
</evidence>
<evidence type="ECO:0000256" key="1">
    <source>
        <dbReference type="ARBA" id="ARBA00004141"/>
    </source>
</evidence>
<gene>
    <name evidence="7" type="ORF">FHS75_002832</name>
</gene>
<dbReference type="EMBL" id="JACBZF010000005">
    <property type="protein sequence ID" value="NYH96493.1"/>
    <property type="molecule type" value="Genomic_DNA"/>
</dbReference>
<dbReference type="PANTHER" id="PTHR10057">
    <property type="entry name" value="PERIPHERAL-TYPE BENZODIAZEPINE RECEPTOR"/>
    <property type="match status" value="1"/>
</dbReference>
<dbReference type="CDD" id="cd15904">
    <property type="entry name" value="TSPO_MBR"/>
    <property type="match status" value="1"/>
</dbReference>
<reference evidence="7 8" key="1">
    <citation type="submission" date="2020-07" db="EMBL/GenBank/DDBJ databases">
        <title>Genomic Encyclopedia of Type Strains, Phase IV (KMG-IV): sequencing the most valuable type-strain genomes for metagenomic binning, comparative biology and taxonomic classification.</title>
        <authorList>
            <person name="Goeker M."/>
        </authorList>
    </citation>
    <scope>NUCLEOTIDE SEQUENCE [LARGE SCALE GENOMIC DNA]</scope>
    <source>
        <strain evidence="7 8">DSM 29043</strain>
    </source>
</reference>
<comment type="similarity">
    <text evidence="2">Belongs to the TspO/BZRP family.</text>
</comment>
<proteinExistence type="inferred from homology"/>
<dbReference type="Gene3D" id="1.20.1260.100">
    <property type="entry name" value="TspO/MBR protein"/>
    <property type="match status" value="1"/>
</dbReference>
<sequence>MAFGEIASPGQLRASFIRRALVTVPAVVLLGLLAGQLSGSGSEDPWFAMLQKPALYPPPATFGIVWTILYILLGLAFALVLAAKGARGRGKAIVAFIAQLIINLAWSPLFFGLHQITWALVLLVAMDIAVVVTIFLFWRVRVLAAVLMLPYLAWILFATYLNAEILMLNPELDGQEMSGAAVRVEF</sequence>
<dbReference type="InterPro" id="IPR004307">
    <property type="entry name" value="TspO_MBR"/>
</dbReference>
<keyword evidence="8" id="KW-1185">Reference proteome</keyword>
<feature type="transmembrane region" description="Helical" evidence="6">
    <location>
        <begin position="117"/>
        <end position="138"/>
    </location>
</feature>
<dbReference type="InterPro" id="IPR038330">
    <property type="entry name" value="TspO/MBR-related_sf"/>
</dbReference>
<evidence type="ECO:0000256" key="4">
    <source>
        <dbReference type="ARBA" id="ARBA00022989"/>
    </source>
</evidence>
<comment type="subcellular location">
    <subcellularLocation>
        <location evidence="1">Membrane</location>
        <topology evidence="1">Multi-pass membrane protein</topology>
    </subcellularLocation>
</comment>
<evidence type="ECO:0000256" key="5">
    <source>
        <dbReference type="ARBA" id="ARBA00023136"/>
    </source>
</evidence>
<dbReference type="Pfam" id="PF03073">
    <property type="entry name" value="TspO_MBR"/>
    <property type="match status" value="1"/>
</dbReference>
<evidence type="ECO:0000313" key="7">
    <source>
        <dbReference type="EMBL" id="NYH96493.1"/>
    </source>
</evidence>
<feature type="transmembrane region" description="Helical" evidence="6">
    <location>
        <begin position="93"/>
        <end position="111"/>
    </location>
</feature>
<feature type="transmembrane region" description="Helical" evidence="6">
    <location>
        <begin position="145"/>
        <end position="163"/>
    </location>
</feature>
<dbReference type="RefSeq" id="WP_179408330.1">
    <property type="nucleotide sequence ID" value="NZ_BMGF01000005.1"/>
</dbReference>
<evidence type="ECO:0000256" key="2">
    <source>
        <dbReference type="ARBA" id="ARBA00007524"/>
    </source>
</evidence>
<dbReference type="PANTHER" id="PTHR10057:SF0">
    <property type="entry name" value="TRANSLOCATOR PROTEIN"/>
    <property type="match status" value="1"/>
</dbReference>
<dbReference type="Proteomes" id="UP000522081">
    <property type="component" value="Unassembled WGS sequence"/>
</dbReference>
<dbReference type="AlphaFoldDB" id="A0A7Y9Y0J0"/>
<evidence type="ECO:0000256" key="6">
    <source>
        <dbReference type="SAM" id="Phobius"/>
    </source>
</evidence>
<comment type="caution">
    <text evidence="7">The sequence shown here is derived from an EMBL/GenBank/DDBJ whole genome shotgun (WGS) entry which is preliminary data.</text>
</comment>
<evidence type="ECO:0000256" key="3">
    <source>
        <dbReference type="ARBA" id="ARBA00022692"/>
    </source>
</evidence>
<dbReference type="GO" id="GO:0033013">
    <property type="term" value="P:tetrapyrrole metabolic process"/>
    <property type="evidence" value="ECO:0007669"/>
    <property type="project" value="UniProtKB-ARBA"/>
</dbReference>
<dbReference type="FunFam" id="1.20.1260.100:FF:000001">
    <property type="entry name" value="translocator protein 2"/>
    <property type="match status" value="1"/>
</dbReference>
<dbReference type="GO" id="GO:0016020">
    <property type="term" value="C:membrane"/>
    <property type="evidence" value="ECO:0007669"/>
    <property type="project" value="UniProtKB-SubCell"/>
</dbReference>
<keyword evidence="4 6" id="KW-1133">Transmembrane helix</keyword>
<feature type="transmembrane region" description="Helical" evidence="6">
    <location>
        <begin position="20"/>
        <end position="39"/>
    </location>
</feature>
<keyword evidence="3 6" id="KW-0812">Transmembrane</keyword>
<protein>
    <submittedName>
        <fullName evidence="7">Tryptophan-rich sensory protein</fullName>
    </submittedName>
</protein>
<accession>A0A7Y9Y0J0</accession>
<organism evidence="7 8">
    <name type="scientific">Novosphingobium marinum</name>
    <dbReference type="NCBI Taxonomy" id="1514948"/>
    <lineage>
        <taxon>Bacteria</taxon>
        <taxon>Pseudomonadati</taxon>
        <taxon>Pseudomonadota</taxon>
        <taxon>Alphaproteobacteria</taxon>
        <taxon>Sphingomonadales</taxon>
        <taxon>Sphingomonadaceae</taxon>
        <taxon>Novosphingobium</taxon>
    </lineage>
</organism>